<protein>
    <submittedName>
        <fullName evidence="2">Uncharacterized protein</fullName>
    </submittedName>
</protein>
<sequence length="40" mass="4235">MSVHNRPMVRRVGRSGASGGSIFAKKNWQGVHSLAVGEGL</sequence>
<accession>A0A1W2D6A3</accession>
<gene>
    <name evidence="2" type="ORF">SAMN06295998_11138</name>
</gene>
<dbReference type="Proteomes" id="UP000192330">
    <property type="component" value="Unassembled WGS sequence"/>
</dbReference>
<evidence type="ECO:0000313" key="3">
    <source>
        <dbReference type="Proteomes" id="UP000192330"/>
    </source>
</evidence>
<organism evidence="2 3">
    <name type="scientific">Primorskyibacter flagellatus</name>
    <dbReference type="NCBI Taxonomy" id="1387277"/>
    <lineage>
        <taxon>Bacteria</taxon>
        <taxon>Pseudomonadati</taxon>
        <taxon>Pseudomonadota</taxon>
        <taxon>Alphaproteobacteria</taxon>
        <taxon>Rhodobacterales</taxon>
        <taxon>Roseobacteraceae</taxon>
        <taxon>Primorskyibacter</taxon>
    </lineage>
</organism>
<evidence type="ECO:0000256" key="1">
    <source>
        <dbReference type="SAM" id="MobiDB-lite"/>
    </source>
</evidence>
<feature type="region of interest" description="Disordered" evidence="1">
    <location>
        <begin position="1"/>
        <end position="22"/>
    </location>
</feature>
<name>A0A1W2D6A3_9RHOB</name>
<reference evidence="2 3" key="1">
    <citation type="submission" date="2017-04" db="EMBL/GenBank/DDBJ databases">
        <authorList>
            <person name="Afonso C.L."/>
            <person name="Miller P.J."/>
            <person name="Scott M.A."/>
            <person name="Spackman E."/>
            <person name="Goraichik I."/>
            <person name="Dimitrov K.M."/>
            <person name="Suarez D.L."/>
            <person name="Swayne D.E."/>
        </authorList>
    </citation>
    <scope>NUCLEOTIDE SEQUENCE [LARGE SCALE GENOMIC DNA]</scope>
    <source>
        <strain evidence="2 3">CGMCC 1.12644</strain>
    </source>
</reference>
<keyword evidence="3" id="KW-1185">Reference proteome</keyword>
<proteinExistence type="predicted"/>
<dbReference type="AlphaFoldDB" id="A0A1W2D6A3"/>
<dbReference type="EMBL" id="FWYD01000011">
    <property type="protein sequence ID" value="SMC92965.1"/>
    <property type="molecule type" value="Genomic_DNA"/>
</dbReference>
<evidence type="ECO:0000313" key="2">
    <source>
        <dbReference type="EMBL" id="SMC92965.1"/>
    </source>
</evidence>
<dbReference type="RefSeq" id="WP_268876742.1">
    <property type="nucleotide sequence ID" value="NZ_FWYD01000011.1"/>
</dbReference>